<dbReference type="GO" id="GO:0003677">
    <property type="term" value="F:DNA binding"/>
    <property type="evidence" value="ECO:0007669"/>
    <property type="project" value="UniProtKB-KW"/>
</dbReference>
<dbReference type="InterPro" id="IPR044946">
    <property type="entry name" value="Restrct_endonuc_typeI_TRD_sf"/>
</dbReference>
<dbReference type="SUPFAM" id="SSF116734">
    <property type="entry name" value="DNA methylase specificity domain"/>
    <property type="match status" value="2"/>
</dbReference>
<dbReference type="PANTHER" id="PTHR30408">
    <property type="entry name" value="TYPE-1 RESTRICTION ENZYME ECOKI SPECIFICITY PROTEIN"/>
    <property type="match status" value="1"/>
</dbReference>
<proteinExistence type="inferred from homology"/>
<reference evidence="6 7" key="1">
    <citation type="submission" date="2019-03" db="EMBL/GenBank/DDBJ databases">
        <title>Genomic Encyclopedia of Type Strains, Phase IV (KMG-IV): sequencing the most valuable type-strain genomes for metagenomic binning, comparative biology and taxonomic classification.</title>
        <authorList>
            <person name="Goeker M."/>
        </authorList>
    </citation>
    <scope>NUCLEOTIDE SEQUENCE [LARGE SCALE GENOMIC DNA]</scope>
    <source>
        <strain evidence="6 7">DSM 5604</strain>
    </source>
</reference>
<evidence type="ECO:0000256" key="3">
    <source>
        <dbReference type="ARBA" id="ARBA00023125"/>
    </source>
</evidence>
<feature type="domain" description="Type I restriction modification DNA specificity" evidence="5">
    <location>
        <begin position="3"/>
        <end position="187"/>
    </location>
</feature>
<evidence type="ECO:0000256" key="4">
    <source>
        <dbReference type="SAM" id="Coils"/>
    </source>
</evidence>
<dbReference type="CDD" id="cd17512">
    <property type="entry name" value="RMtype1_S_BceB55ORF5615P-TRD2-CR2_like"/>
    <property type="match status" value="1"/>
</dbReference>
<feature type="coiled-coil region" evidence="4">
    <location>
        <begin position="370"/>
        <end position="404"/>
    </location>
</feature>
<keyword evidence="3" id="KW-0238">DNA-binding</keyword>
<protein>
    <submittedName>
        <fullName evidence="6">Type I restriction enzyme S subunit</fullName>
    </submittedName>
</protein>
<dbReference type="InterPro" id="IPR052021">
    <property type="entry name" value="Type-I_RS_S_subunit"/>
</dbReference>
<dbReference type="EMBL" id="SNZA01000007">
    <property type="protein sequence ID" value="TDR05901.1"/>
    <property type="molecule type" value="Genomic_DNA"/>
</dbReference>
<accession>A0A4R6WXH5</accession>
<keyword evidence="7" id="KW-1185">Reference proteome</keyword>
<dbReference type="GO" id="GO:0009307">
    <property type="term" value="P:DNA restriction-modification system"/>
    <property type="evidence" value="ECO:0007669"/>
    <property type="project" value="UniProtKB-KW"/>
</dbReference>
<keyword evidence="4" id="KW-0175">Coiled coil</keyword>
<dbReference type="Proteomes" id="UP000295729">
    <property type="component" value="Unassembled WGS sequence"/>
</dbReference>
<sequence>MVPNGWTETHLGEVITHKKGFAFNSGSYRDKGIRIVRISDTTRNSVHSENPVYLAEEDANGLENYKLTKDDIILSTVGSRPHLLDSMVGKAVKVPLEADGSLLNQNLVKVIPKVSKITNEYLYEMLKNKRFIFFISTLVRGNANQVSITLSDLFQYRFVLPPLPEQKKIAQILSTWDKAITTTEQLLANSQQQKKALMQQLLTGKQRLLDQNGERFEGDWEATAIAVFIKESRVPGSTGDIAKKITVKLYGNGVVAKDEKRSGSESTKYYRRSAGQFIYSKLDFLNGAFGIIPKELDGYESTLDLPAFDFLGTVDVDWFTYYVSREEFYSSNLGLANGGRKARRVNPNDLLKIKIPAPSLEEQQKIAAVLSAADQEITTLQQQLDHLKQEKKALMQQLLTGKRRVALDA</sequence>
<evidence type="ECO:0000256" key="1">
    <source>
        <dbReference type="ARBA" id="ARBA00010923"/>
    </source>
</evidence>
<dbReference type="Gene3D" id="1.10.287.1120">
    <property type="entry name" value="Bipartite methylase S protein"/>
    <property type="match status" value="1"/>
</dbReference>
<evidence type="ECO:0000259" key="5">
    <source>
        <dbReference type="Pfam" id="PF01420"/>
    </source>
</evidence>
<organism evidence="6 7">
    <name type="scientific">Marinomonas communis</name>
    <dbReference type="NCBI Taxonomy" id="28254"/>
    <lineage>
        <taxon>Bacteria</taxon>
        <taxon>Pseudomonadati</taxon>
        <taxon>Pseudomonadota</taxon>
        <taxon>Gammaproteobacteria</taxon>
        <taxon>Oceanospirillales</taxon>
        <taxon>Oceanospirillaceae</taxon>
        <taxon>Marinomonas</taxon>
    </lineage>
</organism>
<feature type="domain" description="Type I restriction modification DNA specificity" evidence="5">
    <location>
        <begin position="337"/>
        <end position="388"/>
    </location>
</feature>
<dbReference type="Pfam" id="PF01420">
    <property type="entry name" value="Methylase_S"/>
    <property type="match status" value="2"/>
</dbReference>
<dbReference type="Gene3D" id="3.90.220.20">
    <property type="entry name" value="DNA methylase specificity domains"/>
    <property type="match status" value="2"/>
</dbReference>
<gene>
    <name evidence="6" type="ORF">C8D85_3422</name>
</gene>
<dbReference type="OrthoDB" id="398435at2"/>
<name>A0A4R6WXH5_9GAMM</name>
<evidence type="ECO:0000313" key="6">
    <source>
        <dbReference type="EMBL" id="TDR05901.1"/>
    </source>
</evidence>
<evidence type="ECO:0000313" key="7">
    <source>
        <dbReference type="Proteomes" id="UP000295729"/>
    </source>
</evidence>
<dbReference type="PANTHER" id="PTHR30408:SF12">
    <property type="entry name" value="TYPE I RESTRICTION ENZYME MJAVIII SPECIFICITY SUBUNIT"/>
    <property type="match status" value="1"/>
</dbReference>
<dbReference type="AlphaFoldDB" id="A0A4R6WXH5"/>
<comment type="similarity">
    <text evidence="1">Belongs to the type-I restriction system S methylase family.</text>
</comment>
<dbReference type="RefSeq" id="WP_133565028.1">
    <property type="nucleotide sequence ID" value="NZ_SNZA01000007.1"/>
</dbReference>
<comment type="caution">
    <text evidence="6">The sequence shown here is derived from an EMBL/GenBank/DDBJ whole genome shotgun (WGS) entry which is preliminary data.</text>
</comment>
<dbReference type="InterPro" id="IPR000055">
    <property type="entry name" value="Restrct_endonuc_typeI_TRD"/>
</dbReference>
<keyword evidence="2" id="KW-0680">Restriction system</keyword>
<evidence type="ECO:0000256" key="2">
    <source>
        <dbReference type="ARBA" id="ARBA00022747"/>
    </source>
</evidence>